<organism evidence="1">
    <name type="scientific">Oryza nivara</name>
    <name type="common">Indian wild rice</name>
    <name type="synonym">Oryza sativa f. spontanea</name>
    <dbReference type="NCBI Taxonomy" id="4536"/>
    <lineage>
        <taxon>Eukaryota</taxon>
        <taxon>Viridiplantae</taxon>
        <taxon>Streptophyta</taxon>
        <taxon>Embryophyta</taxon>
        <taxon>Tracheophyta</taxon>
        <taxon>Spermatophyta</taxon>
        <taxon>Magnoliopsida</taxon>
        <taxon>Liliopsida</taxon>
        <taxon>Poales</taxon>
        <taxon>Poaceae</taxon>
        <taxon>BOP clade</taxon>
        <taxon>Oryzoideae</taxon>
        <taxon>Oryzeae</taxon>
        <taxon>Oryzinae</taxon>
        <taxon>Oryza</taxon>
    </lineage>
</organism>
<reference evidence="1" key="1">
    <citation type="submission" date="2015-04" db="UniProtKB">
        <authorList>
            <consortium name="EnsemblPlants"/>
        </authorList>
    </citation>
    <scope>IDENTIFICATION</scope>
    <source>
        <strain evidence="1">SL10</strain>
    </source>
</reference>
<dbReference type="Gramene" id="ONIVA05G10050.1">
    <property type="protein sequence ID" value="ONIVA05G10050.1"/>
    <property type="gene ID" value="ONIVA05G10050"/>
</dbReference>
<reference evidence="1" key="2">
    <citation type="submission" date="2018-04" db="EMBL/GenBank/DDBJ databases">
        <title>OnivRS2 (Oryza nivara Reference Sequence Version 2).</title>
        <authorList>
            <person name="Zhang J."/>
            <person name="Kudrna D."/>
            <person name="Lee S."/>
            <person name="Talag J."/>
            <person name="Rajasekar S."/>
            <person name="Welchert J."/>
            <person name="Hsing Y.-I."/>
            <person name="Wing R.A."/>
        </authorList>
    </citation>
    <scope>NUCLEOTIDE SEQUENCE [LARGE SCALE GENOMIC DNA]</scope>
    <source>
        <strain evidence="1">SL10</strain>
    </source>
</reference>
<dbReference type="EnsemblPlants" id="ONIVA05G10050.1">
    <property type="protein sequence ID" value="ONIVA05G10050.1"/>
    <property type="gene ID" value="ONIVA05G10050"/>
</dbReference>
<dbReference type="HOGENOM" id="CLU_2501797_0_0_1"/>
<protein>
    <submittedName>
        <fullName evidence="1">Uncharacterized protein</fullName>
    </submittedName>
</protein>
<evidence type="ECO:0000313" key="1">
    <source>
        <dbReference type="EnsemblPlants" id="ONIVA05G10050.1"/>
    </source>
</evidence>
<sequence>MEAGQAIGPIGLETLDPNFLFLQFSNPQSCDSIQPAEWERRRCLWSVELVVGLATFRAVREEGRGRAESLASEANYVICGDNMLSI</sequence>
<proteinExistence type="predicted"/>
<keyword evidence="2" id="KW-1185">Reference proteome</keyword>
<name>A0A0E0HBV2_ORYNI</name>
<dbReference type="AlphaFoldDB" id="A0A0E0HBV2"/>
<accession>A0A0E0HBV2</accession>
<evidence type="ECO:0000313" key="2">
    <source>
        <dbReference type="Proteomes" id="UP000006591"/>
    </source>
</evidence>
<dbReference type="Proteomes" id="UP000006591">
    <property type="component" value="Chromosome 5"/>
</dbReference>